<dbReference type="EMBL" id="JAUSTW010000011">
    <property type="protein sequence ID" value="MDQ0201681.1"/>
    <property type="molecule type" value="Genomic_DNA"/>
</dbReference>
<dbReference type="RefSeq" id="WP_307413220.1">
    <property type="nucleotide sequence ID" value="NZ_JAUSTW010000011.1"/>
</dbReference>
<evidence type="ECO:0000313" key="2">
    <source>
        <dbReference type="Proteomes" id="UP001224122"/>
    </source>
</evidence>
<keyword evidence="2" id="KW-1185">Reference proteome</keyword>
<protein>
    <recommendedName>
        <fullName evidence="3">YolD-like family protein</fullName>
    </recommendedName>
</protein>
<evidence type="ECO:0008006" key="3">
    <source>
        <dbReference type="Google" id="ProtNLM"/>
    </source>
</evidence>
<dbReference type="Proteomes" id="UP001224122">
    <property type="component" value="Unassembled WGS sequence"/>
</dbReference>
<name>A0ABT9Y1I1_9BACI</name>
<reference evidence="1 2" key="1">
    <citation type="submission" date="2023-07" db="EMBL/GenBank/DDBJ databases">
        <title>Genomic Encyclopedia of Type Strains, Phase IV (KMG-IV): sequencing the most valuable type-strain genomes for metagenomic binning, comparative biology and taxonomic classification.</title>
        <authorList>
            <person name="Goeker M."/>
        </authorList>
    </citation>
    <scope>NUCLEOTIDE SEQUENCE [LARGE SCALE GENOMIC DNA]</scope>
    <source>
        <strain evidence="1 2">DSM 27594</strain>
    </source>
</reference>
<dbReference type="Pfam" id="PF08863">
    <property type="entry name" value="YolD"/>
    <property type="match status" value="1"/>
</dbReference>
<dbReference type="InterPro" id="IPR014962">
    <property type="entry name" value="YolD"/>
</dbReference>
<organism evidence="1 2">
    <name type="scientific">Neobacillus ginsengisoli</name>
    <dbReference type="NCBI Taxonomy" id="904295"/>
    <lineage>
        <taxon>Bacteria</taxon>
        <taxon>Bacillati</taxon>
        <taxon>Bacillota</taxon>
        <taxon>Bacilli</taxon>
        <taxon>Bacillales</taxon>
        <taxon>Bacillaceae</taxon>
        <taxon>Neobacillus</taxon>
    </lineage>
</organism>
<evidence type="ECO:0000313" key="1">
    <source>
        <dbReference type="EMBL" id="MDQ0201681.1"/>
    </source>
</evidence>
<sequence>MFLKKLTENKLITIDYYKNGILQKIKGRVNGLNLNEQILTLKDEKQKPFSIRLSGIKHIY</sequence>
<proteinExistence type="predicted"/>
<gene>
    <name evidence="1" type="ORF">J2S10_004891</name>
</gene>
<accession>A0ABT9Y1I1</accession>
<comment type="caution">
    <text evidence="1">The sequence shown here is derived from an EMBL/GenBank/DDBJ whole genome shotgun (WGS) entry which is preliminary data.</text>
</comment>